<evidence type="ECO:0000256" key="1">
    <source>
        <dbReference type="SAM" id="SignalP"/>
    </source>
</evidence>
<dbReference type="KEGG" id="bhu:bhn_I0377"/>
<organism evidence="2 3">
    <name type="scientific">Butyrivibrio hungatei</name>
    <dbReference type="NCBI Taxonomy" id="185008"/>
    <lineage>
        <taxon>Bacteria</taxon>
        <taxon>Bacillati</taxon>
        <taxon>Bacillota</taxon>
        <taxon>Clostridia</taxon>
        <taxon>Lachnospirales</taxon>
        <taxon>Lachnospiraceae</taxon>
        <taxon>Butyrivibrio</taxon>
    </lineage>
</organism>
<accession>A0A1D9NYY4</accession>
<sequence length="436" mass="48682">MKKIRLLPLGMAVIMAISGCGASASQEETTSSVNNGNDSDVSGTGASYAVSTTKQALEGEEIDAYRTFLTEKLDTTGGGFTAALLHLNEDDAYELAIVDDPSIENCGAQLFTYADGEVKSLATEGFPFYGQYGNFSYYDKKSFFFYDWEQAGTDSVWLYEYIFKADEDEVYLDLELALCTEFETSETTYFINGDEATKEDVEKLGDEYNVNDGDGYITFNPGIATTINTGVDIEAALSADYSAIYYKDQAQQVPCLKPAIYLYPEEDGTELSVELSIDGYFTDTDPAFNEDNGWTVTADSDGTIHLGDESFDYLFWEAMLQSTYTFHDGFCVAGADTESFLTTMLPQLGLNEKETEEFVAYWLPKMEGNKYNIIRFQTDEYTDHSELKISPEPDTVIRVFMTYYGCENYINISRQEIETPERKGFTVVEWGGSEVG</sequence>
<dbReference type="PROSITE" id="PS51257">
    <property type="entry name" value="PROKAR_LIPOPROTEIN"/>
    <property type="match status" value="1"/>
</dbReference>
<keyword evidence="3" id="KW-1185">Reference proteome</keyword>
<evidence type="ECO:0000313" key="3">
    <source>
        <dbReference type="Proteomes" id="UP000179284"/>
    </source>
</evidence>
<evidence type="ECO:0000313" key="2">
    <source>
        <dbReference type="EMBL" id="AOZ95411.1"/>
    </source>
</evidence>
<keyword evidence="1" id="KW-0732">Signal</keyword>
<protein>
    <recommendedName>
        <fullName evidence="4">Lipoprotein</fullName>
    </recommendedName>
</protein>
<feature type="signal peptide" evidence="1">
    <location>
        <begin position="1"/>
        <end position="24"/>
    </location>
</feature>
<gene>
    <name evidence="2" type="ORF">bhn_I0377</name>
</gene>
<dbReference type="RefSeq" id="WP_083385642.1">
    <property type="nucleotide sequence ID" value="NZ_CP017831.1"/>
</dbReference>
<dbReference type="EMBL" id="CP017831">
    <property type="protein sequence ID" value="AOZ95411.1"/>
    <property type="molecule type" value="Genomic_DNA"/>
</dbReference>
<evidence type="ECO:0008006" key="4">
    <source>
        <dbReference type="Google" id="ProtNLM"/>
    </source>
</evidence>
<name>A0A1D9NYY4_9FIRM</name>
<dbReference type="AlphaFoldDB" id="A0A1D9NYY4"/>
<reference evidence="3" key="1">
    <citation type="submission" date="2016-10" db="EMBL/GenBank/DDBJ databases">
        <title>The complete genome sequence of the rumen bacterium Butyrivibrio hungatei MB2003.</title>
        <authorList>
            <person name="Palevich N."/>
            <person name="Kelly W.J."/>
            <person name="Leahy S.C."/>
            <person name="Altermann E."/>
            <person name="Rakonjac J."/>
            <person name="Attwood G.T."/>
        </authorList>
    </citation>
    <scope>NUCLEOTIDE SEQUENCE [LARGE SCALE GENOMIC DNA]</scope>
    <source>
        <strain evidence="3">MB2003</strain>
    </source>
</reference>
<feature type="chain" id="PRO_5009443966" description="Lipoprotein" evidence="1">
    <location>
        <begin position="25"/>
        <end position="436"/>
    </location>
</feature>
<dbReference type="OrthoDB" id="9799897at2"/>
<proteinExistence type="predicted"/>
<dbReference type="Proteomes" id="UP000179284">
    <property type="component" value="Chromosome I"/>
</dbReference>